<evidence type="ECO:0000313" key="3">
    <source>
        <dbReference type="Proteomes" id="UP000673691"/>
    </source>
</evidence>
<proteinExistence type="predicted"/>
<feature type="non-terminal residue" evidence="2">
    <location>
        <position position="1"/>
    </location>
</feature>
<dbReference type="InterPro" id="IPR040525">
    <property type="entry name" value="UGGT_TRXL_4"/>
</dbReference>
<name>A0A8H7ZSQ4_9FUNG</name>
<keyword evidence="3" id="KW-1185">Reference proteome</keyword>
<protein>
    <recommendedName>
        <fullName evidence="1">UDP-glucose:glycoprotein glucosyltransferase thioredoxin-like domain-containing protein</fullName>
    </recommendedName>
</protein>
<dbReference type="Pfam" id="PF18403">
    <property type="entry name" value="Thioredoxin_15"/>
    <property type="match status" value="1"/>
</dbReference>
<dbReference type="Proteomes" id="UP000673691">
    <property type="component" value="Unassembled WGS sequence"/>
</dbReference>
<evidence type="ECO:0000313" key="2">
    <source>
        <dbReference type="EMBL" id="KAG5458605.1"/>
    </source>
</evidence>
<reference evidence="2 3" key="1">
    <citation type="journal article" name="Sci. Rep.">
        <title>Genome-scale phylogenetic analyses confirm Olpidium as the closest living zoosporic fungus to the non-flagellated, terrestrial fungi.</title>
        <authorList>
            <person name="Chang Y."/>
            <person name="Rochon D."/>
            <person name="Sekimoto S."/>
            <person name="Wang Y."/>
            <person name="Chovatia M."/>
            <person name="Sandor L."/>
            <person name="Salamov A."/>
            <person name="Grigoriev I.V."/>
            <person name="Stajich J.E."/>
            <person name="Spatafora J.W."/>
        </authorList>
    </citation>
    <scope>NUCLEOTIDE SEQUENCE [LARGE SCALE GENOMIC DNA]</scope>
    <source>
        <strain evidence="2">S191</strain>
    </source>
</reference>
<sequence length="259" mass="27151">LANEAEKNPGSPVAVAQVRKAFDVTNSSGRAPKPGGVASAFDKVTSPGENNDFLVTKARAFMSRLGISRKSKGALFVNGNSRSPFWSHAVARVPAFSDIVQKNSSVARLAIAHYAVRSDSGRRLAVAATRIVLAKGGLVSEKFDRLEKLLGGAAGADGGAAGGLESAEHLALADEREAAGAQDSLAFLLSKAGVPLNGPYVTVNGRLLGPFSDPIEDFGAEDFALLETHERAQRISPLQKVIERLGLQPKSSKRYGFAG</sequence>
<gene>
    <name evidence="2" type="ORF">BJ554DRAFT_1138</name>
</gene>
<evidence type="ECO:0000259" key="1">
    <source>
        <dbReference type="Pfam" id="PF18403"/>
    </source>
</evidence>
<accession>A0A8H7ZSQ4</accession>
<dbReference type="EMBL" id="JAEFCI010008218">
    <property type="protein sequence ID" value="KAG5458605.1"/>
    <property type="molecule type" value="Genomic_DNA"/>
</dbReference>
<feature type="domain" description="UDP-glucose:glycoprotein glucosyltransferase thioredoxin-like" evidence="1">
    <location>
        <begin position="101"/>
        <end position="251"/>
    </location>
</feature>
<organism evidence="2 3">
    <name type="scientific">Olpidium bornovanus</name>
    <dbReference type="NCBI Taxonomy" id="278681"/>
    <lineage>
        <taxon>Eukaryota</taxon>
        <taxon>Fungi</taxon>
        <taxon>Fungi incertae sedis</taxon>
        <taxon>Olpidiomycota</taxon>
        <taxon>Olpidiomycotina</taxon>
        <taxon>Olpidiomycetes</taxon>
        <taxon>Olpidiales</taxon>
        <taxon>Olpidiaceae</taxon>
        <taxon>Olpidium</taxon>
    </lineage>
</organism>
<dbReference type="AlphaFoldDB" id="A0A8H7ZSQ4"/>
<comment type="caution">
    <text evidence="2">The sequence shown here is derived from an EMBL/GenBank/DDBJ whole genome shotgun (WGS) entry which is preliminary data.</text>
</comment>